<evidence type="ECO:0000313" key="2">
    <source>
        <dbReference type="EMBL" id="MBE1525161.1"/>
    </source>
</evidence>
<dbReference type="Proteomes" id="UP000643525">
    <property type="component" value="Unassembled WGS sequence"/>
</dbReference>
<sequence length="192" mass="19998">MSVSGRPPATAWVLTSLLRGVLLGLLWWGVSGGSADYLVYGAVSVVLATAMSLALLPPQGPPLPGRWPRQVLGGVVLVGWFLGQSALGGLDVARRALARPVNIDPCVVQAPFALPEGPARQLAVVMMNLMPGSMVQRVVTDSGEPADFTAQGPGEAPAGVQLHTLSPDLNPVEQWARLQHRVGAAFAVRASS</sequence>
<name>A0ABR9JH55_9MICC</name>
<reference evidence="2 3" key="1">
    <citation type="submission" date="2020-10" db="EMBL/GenBank/DDBJ databases">
        <title>Sequencing the genomes of 1000 actinobacteria strains.</title>
        <authorList>
            <person name="Klenk H.-P."/>
        </authorList>
    </citation>
    <scope>NUCLEOTIDE SEQUENCE [LARGE SCALE GENOMIC DNA]</scope>
    <source>
        <strain evidence="2 3">DSM 15666</strain>
    </source>
</reference>
<dbReference type="InterPro" id="IPR002758">
    <property type="entry name" value="Cation_antiport_E"/>
</dbReference>
<protein>
    <submittedName>
        <fullName evidence="2">Multicomponent Na+:H+ antiporter subunit E</fullName>
    </submittedName>
</protein>
<comment type="caution">
    <text evidence="2">The sequence shown here is derived from an EMBL/GenBank/DDBJ whole genome shotgun (WGS) entry which is preliminary data.</text>
</comment>
<gene>
    <name evidence="2" type="ORF">H4W27_002279</name>
</gene>
<organism evidence="2 3">
    <name type="scientific">Nesterenkonia lutea</name>
    <dbReference type="NCBI Taxonomy" id="272919"/>
    <lineage>
        <taxon>Bacteria</taxon>
        <taxon>Bacillati</taxon>
        <taxon>Actinomycetota</taxon>
        <taxon>Actinomycetes</taxon>
        <taxon>Micrococcales</taxon>
        <taxon>Micrococcaceae</taxon>
        <taxon>Nesterenkonia</taxon>
    </lineage>
</organism>
<evidence type="ECO:0000313" key="3">
    <source>
        <dbReference type="Proteomes" id="UP000643525"/>
    </source>
</evidence>
<evidence type="ECO:0000256" key="1">
    <source>
        <dbReference type="SAM" id="Phobius"/>
    </source>
</evidence>
<feature type="transmembrane region" description="Helical" evidence="1">
    <location>
        <begin position="12"/>
        <end position="30"/>
    </location>
</feature>
<keyword evidence="1" id="KW-0472">Membrane</keyword>
<dbReference type="Pfam" id="PF01899">
    <property type="entry name" value="MNHE"/>
    <property type="match status" value="1"/>
</dbReference>
<dbReference type="RefSeq" id="WP_192596063.1">
    <property type="nucleotide sequence ID" value="NZ_BAAALJ010000013.1"/>
</dbReference>
<feature type="transmembrane region" description="Helical" evidence="1">
    <location>
        <begin position="71"/>
        <end position="90"/>
    </location>
</feature>
<proteinExistence type="predicted"/>
<keyword evidence="3" id="KW-1185">Reference proteome</keyword>
<feature type="transmembrane region" description="Helical" evidence="1">
    <location>
        <begin position="37"/>
        <end position="56"/>
    </location>
</feature>
<accession>A0ABR9JH55</accession>
<keyword evidence="1" id="KW-0812">Transmembrane</keyword>
<dbReference type="EMBL" id="JADBED010000001">
    <property type="protein sequence ID" value="MBE1525161.1"/>
    <property type="molecule type" value="Genomic_DNA"/>
</dbReference>
<keyword evidence="1" id="KW-1133">Transmembrane helix</keyword>